<organism evidence="3 4">
    <name type="scientific">Caenispirillum salinarum AK4</name>
    <dbReference type="NCBI Taxonomy" id="1238182"/>
    <lineage>
        <taxon>Bacteria</taxon>
        <taxon>Pseudomonadati</taxon>
        <taxon>Pseudomonadota</taxon>
        <taxon>Alphaproteobacteria</taxon>
        <taxon>Rhodospirillales</taxon>
        <taxon>Novispirillaceae</taxon>
        <taxon>Caenispirillum</taxon>
    </lineage>
</organism>
<dbReference type="GO" id="GO:0016787">
    <property type="term" value="F:hydrolase activity"/>
    <property type="evidence" value="ECO:0007669"/>
    <property type="project" value="UniProtKB-KW"/>
</dbReference>
<feature type="signal peptide" evidence="1">
    <location>
        <begin position="1"/>
        <end position="26"/>
    </location>
</feature>
<sequence length="326" mass="36196">MRHLPLPVLAAATLAAALTLSTPAQAQEPGAEFPYEPRTVDVLDSTMAYVETGQGDPIVLLHGNPTWSYLWRNVIPYLEPHGRVIAVDLIGFGRSGQPDIAYTYADHRAYMDAFIDAMALEDITFVLHDWGSAIGLHYAARNPDNVAAVAFMEALVPPAYPIPSLEAMGDFGPVFRDLRTDGVGEKMVHDDHIFIEQILPGAVMRDLPAEVMDNYRAPFAPEDRTRKPILVFPRELPIAGEPADVVRELETYFSWMRETDMPFLHVYARPGALNPPPVAEWLAANLKTIETAFIGEGLHYIQEDQPEAIGRALADWLRRTRQGTGD</sequence>
<dbReference type="InterPro" id="IPR000073">
    <property type="entry name" value="AB_hydrolase_1"/>
</dbReference>
<evidence type="ECO:0000313" key="4">
    <source>
        <dbReference type="Proteomes" id="UP000009881"/>
    </source>
</evidence>
<dbReference type="InterPro" id="IPR029058">
    <property type="entry name" value="AB_hydrolase_fold"/>
</dbReference>
<dbReference type="PANTHER" id="PTHR43798:SF33">
    <property type="entry name" value="HYDROLASE, PUTATIVE (AFU_ORTHOLOGUE AFUA_2G14860)-RELATED"/>
    <property type="match status" value="1"/>
</dbReference>
<keyword evidence="4" id="KW-1185">Reference proteome</keyword>
<dbReference type="PRINTS" id="PR00412">
    <property type="entry name" value="EPOXHYDRLASE"/>
</dbReference>
<dbReference type="STRING" id="1238182.C882_0692"/>
<proteinExistence type="predicted"/>
<dbReference type="eggNOG" id="COG0596">
    <property type="taxonomic scope" value="Bacteria"/>
</dbReference>
<dbReference type="SUPFAM" id="SSF53474">
    <property type="entry name" value="alpha/beta-Hydrolases"/>
    <property type="match status" value="1"/>
</dbReference>
<dbReference type="EMBL" id="ANHY01000014">
    <property type="protein sequence ID" value="EKV28928.1"/>
    <property type="molecule type" value="Genomic_DNA"/>
</dbReference>
<keyword evidence="1" id="KW-0732">Signal</keyword>
<dbReference type="PATRIC" id="fig|1238182.3.peg.2906"/>
<name>K9HEJ6_9PROT</name>
<dbReference type="AlphaFoldDB" id="K9HEJ6"/>
<reference evidence="3 4" key="1">
    <citation type="journal article" date="2013" name="Genome Announc.">
        <title>Draft Genome Sequence of an Alphaproteobacterium, Caenispirillum salinarum AK4(T), Isolated from a Solar Saltern.</title>
        <authorList>
            <person name="Khatri I."/>
            <person name="Singh A."/>
            <person name="Korpole S."/>
            <person name="Pinnaka A.K."/>
            <person name="Subramanian S."/>
        </authorList>
    </citation>
    <scope>NUCLEOTIDE SEQUENCE [LARGE SCALE GENOMIC DNA]</scope>
    <source>
        <strain evidence="3 4">AK4</strain>
    </source>
</reference>
<dbReference type="OrthoDB" id="9804723at2"/>
<feature type="domain" description="AB hydrolase-1" evidence="2">
    <location>
        <begin position="57"/>
        <end position="175"/>
    </location>
</feature>
<feature type="chain" id="PRO_5003930049" evidence="1">
    <location>
        <begin position="27"/>
        <end position="326"/>
    </location>
</feature>
<evidence type="ECO:0000256" key="1">
    <source>
        <dbReference type="SAM" id="SignalP"/>
    </source>
</evidence>
<dbReference type="InterPro" id="IPR000639">
    <property type="entry name" value="Epox_hydrolase-like"/>
</dbReference>
<protein>
    <submittedName>
        <fullName evidence="3">Alpha/beta hydrolase</fullName>
    </submittedName>
</protein>
<dbReference type="Gene3D" id="3.40.50.1820">
    <property type="entry name" value="alpha/beta hydrolase"/>
    <property type="match status" value="1"/>
</dbReference>
<dbReference type="NCBIfam" id="NF002938">
    <property type="entry name" value="PRK03592.1"/>
    <property type="match status" value="1"/>
</dbReference>
<keyword evidence="3" id="KW-0378">Hydrolase</keyword>
<accession>K9HEJ6</accession>
<dbReference type="Proteomes" id="UP000009881">
    <property type="component" value="Unassembled WGS sequence"/>
</dbReference>
<gene>
    <name evidence="3" type="ORF">C882_0692</name>
</gene>
<dbReference type="PANTHER" id="PTHR43798">
    <property type="entry name" value="MONOACYLGLYCEROL LIPASE"/>
    <property type="match status" value="1"/>
</dbReference>
<dbReference type="RefSeq" id="WP_009541349.1">
    <property type="nucleotide sequence ID" value="NZ_ANHY01000014.1"/>
</dbReference>
<dbReference type="GO" id="GO:0016020">
    <property type="term" value="C:membrane"/>
    <property type="evidence" value="ECO:0007669"/>
    <property type="project" value="TreeGrafter"/>
</dbReference>
<comment type="caution">
    <text evidence="3">The sequence shown here is derived from an EMBL/GenBank/DDBJ whole genome shotgun (WGS) entry which is preliminary data.</text>
</comment>
<evidence type="ECO:0000313" key="3">
    <source>
        <dbReference type="EMBL" id="EKV28928.1"/>
    </source>
</evidence>
<dbReference type="Pfam" id="PF00561">
    <property type="entry name" value="Abhydrolase_1"/>
    <property type="match status" value="1"/>
</dbReference>
<evidence type="ECO:0000259" key="2">
    <source>
        <dbReference type="Pfam" id="PF00561"/>
    </source>
</evidence>
<dbReference type="InterPro" id="IPR050266">
    <property type="entry name" value="AB_hydrolase_sf"/>
</dbReference>